<evidence type="ECO:0000313" key="1">
    <source>
        <dbReference type="EMBL" id="KAJ0095073.1"/>
    </source>
</evidence>
<proteinExistence type="predicted"/>
<sequence length="138" mass="15279">MVTELLAPIITETRADSQEETLPGKELHGSKGLGILQDPLQSYTVADLSKDSNCLRVWDHNGYLMRVALVGLNSKSNPREPQRKRKQRKFEKDDLRKAGKKSKLESCATKVGEVGVDAIPAEDDDLSAVAVEQHSRQP</sequence>
<evidence type="ECO:0000313" key="2">
    <source>
        <dbReference type="Proteomes" id="UP001164250"/>
    </source>
</evidence>
<name>A0ACC1B849_9ROSI</name>
<keyword evidence="2" id="KW-1185">Reference proteome</keyword>
<comment type="caution">
    <text evidence="1">The sequence shown here is derived from an EMBL/GenBank/DDBJ whole genome shotgun (WGS) entry which is preliminary data.</text>
</comment>
<dbReference type="Proteomes" id="UP001164250">
    <property type="component" value="Chromosome 6"/>
</dbReference>
<protein>
    <submittedName>
        <fullName evidence="1">Uncharacterized protein</fullName>
    </submittedName>
</protein>
<accession>A0ACC1B849</accession>
<dbReference type="EMBL" id="CM047902">
    <property type="protein sequence ID" value="KAJ0095073.1"/>
    <property type="molecule type" value="Genomic_DNA"/>
</dbReference>
<reference evidence="2" key="1">
    <citation type="journal article" date="2023" name="G3 (Bethesda)">
        <title>Genome assembly and association tests identify interacting loci associated with vigor, precocity, and sex in interspecific pistachio rootstocks.</title>
        <authorList>
            <person name="Palmer W."/>
            <person name="Jacygrad E."/>
            <person name="Sagayaradj S."/>
            <person name="Cavanaugh K."/>
            <person name="Han R."/>
            <person name="Bertier L."/>
            <person name="Beede B."/>
            <person name="Kafkas S."/>
            <person name="Golino D."/>
            <person name="Preece J."/>
            <person name="Michelmore R."/>
        </authorList>
    </citation>
    <scope>NUCLEOTIDE SEQUENCE [LARGE SCALE GENOMIC DNA]</scope>
</reference>
<gene>
    <name evidence="1" type="ORF">Patl1_15895</name>
</gene>
<organism evidence="1 2">
    <name type="scientific">Pistacia atlantica</name>
    <dbReference type="NCBI Taxonomy" id="434234"/>
    <lineage>
        <taxon>Eukaryota</taxon>
        <taxon>Viridiplantae</taxon>
        <taxon>Streptophyta</taxon>
        <taxon>Embryophyta</taxon>
        <taxon>Tracheophyta</taxon>
        <taxon>Spermatophyta</taxon>
        <taxon>Magnoliopsida</taxon>
        <taxon>eudicotyledons</taxon>
        <taxon>Gunneridae</taxon>
        <taxon>Pentapetalae</taxon>
        <taxon>rosids</taxon>
        <taxon>malvids</taxon>
        <taxon>Sapindales</taxon>
        <taxon>Anacardiaceae</taxon>
        <taxon>Pistacia</taxon>
    </lineage>
</organism>